<dbReference type="PANTHER" id="PTHR47463:SF2">
    <property type="entry name" value="F-BOX PROTEIN SKIP16"/>
    <property type="match status" value="1"/>
</dbReference>
<evidence type="ECO:0000313" key="3">
    <source>
        <dbReference type="EMBL" id="SZX68732.1"/>
    </source>
</evidence>
<dbReference type="SUPFAM" id="SSF110069">
    <property type="entry name" value="ApaG-like"/>
    <property type="match status" value="1"/>
</dbReference>
<name>A0A383VVC0_TETOB</name>
<evidence type="ECO:0000256" key="1">
    <source>
        <dbReference type="SAM" id="MobiDB-lite"/>
    </source>
</evidence>
<feature type="domain" description="ApaG" evidence="2">
    <location>
        <begin position="138"/>
        <end position="306"/>
    </location>
</feature>
<accession>A0A383VVC0</accession>
<protein>
    <recommendedName>
        <fullName evidence="2">ApaG domain-containing protein</fullName>
    </recommendedName>
</protein>
<dbReference type="AlphaFoldDB" id="A0A383VVC0"/>
<reference evidence="3 4" key="1">
    <citation type="submission" date="2016-10" db="EMBL/GenBank/DDBJ databases">
        <authorList>
            <person name="Cai Z."/>
        </authorList>
    </citation>
    <scope>NUCLEOTIDE SEQUENCE [LARGE SCALE GENOMIC DNA]</scope>
</reference>
<dbReference type="Pfam" id="PF04379">
    <property type="entry name" value="DUF525"/>
    <property type="match status" value="1"/>
</dbReference>
<gene>
    <name evidence="3" type="ORF">BQ4739_LOCUS9055</name>
</gene>
<evidence type="ECO:0000259" key="2">
    <source>
        <dbReference type="PROSITE" id="PS51087"/>
    </source>
</evidence>
<keyword evidence="4" id="KW-1185">Reference proteome</keyword>
<sequence length="306" mass="30977">MQVTWSSVLVPQESRQGRLMFTYSVKFTLLSPDREAEALQRLEQQQQRWQQQQQQQQQGSAAQECTAVVAAPPGNAGGSSSSSSSRAARPAAVVHRQLPAIGPCDASAGLACVPEALLAPPLWSNPAAVSVPAGGGGSSGGGKYTAQGAAAAAPAGTAEDQPAAAGTAAAAAAAAPLASCQLETRHWRILDSKGGLADTVSGDGVVGLFPLLVPDGEEFSYASCTPFAVSSGREGAAGLASSRSGPEAAAAAGLGAADDASQLVGRVLGAMEGSFSFVQGSMMQRMGPEFGVRCPRLVFAVPEYLY</sequence>
<dbReference type="STRING" id="3088.A0A383VVC0"/>
<dbReference type="EMBL" id="FNXT01000878">
    <property type="protein sequence ID" value="SZX68732.1"/>
    <property type="molecule type" value="Genomic_DNA"/>
</dbReference>
<dbReference type="Proteomes" id="UP000256970">
    <property type="component" value="Unassembled WGS sequence"/>
</dbReference>
<organism evidence="3 4">
    <name type="scientific">Tetradesmus obliquus</name>
    <name type="common">Green alga</name>
    <name type="synonym">Acutodesmus obliquus</name>
    <dbReference type="NCBI Taxonomy" id="3088"/>
    <lineage>
        <taxon>Eukaryota</taxon>
        <taxon>Viridiplantae</taxon>
        <taxon>Chlorophyta</taxon>
        <taxon>core chlorophytes</taxon>
        <taxon>Chlorophyceae</taxon>
        <taxon>CS clade</taxon>
        <taxon>Sphaeropleales</taxon>
        <taxon>Scenedesmaceae</taxon>
        <taxon>Tetradesmus</taxon>
    </lineage>
</organism>
<dbReference type="PANTHER" id="PTHR47463">
    <property type="entry name" value="F-BOX PROTEIN SKIP16"/>
    <property type="match status" value="1"/>
</dbReference>
<feature type="region of interest" description="Disordered" evidence="1">
    <location>
        <begin position="70"/>
        <end position="90"/>
    </location>
</feature>
<dbReference type="PROSITE" id="PS51087">
    <property type="entry name" value="APAG"/>
    <property type="match status" value="1"/>
</dbReference>
<evidence type="ECO:0000313" key="4">
    <source>
        <dbReference type="Proteomes" id="UP000256970"/>
    </source>
</evidence>
<dbReference type="InterPro" id="IPR007474">
    <property type="entry name" value="ApaG_domain"/>
</dbReference>
<dbReference type="InterPro" id="IPR036767">
    <property type="entry name" value="ApaG_sf"/>
</dbReference>
<dbReference type="Gene3D" id="2.60.40.1470">
    <property type="entry name" value="ApaG domain"/>
    <property type="match status" value="1"/>
</dbReference>
<proteinExistence type="predicted"/>